<dbReference type="InterPro" id="IPR011990">
    <property type="entry name" value="TPR-like_helical_dom_sf"/>
</dbReference>
<evidence type="ECO:0000259" key="8">
    <source>
        <dbReference type="Pfam" id="PF14322"/>
    </source>
</evidence>
<feature type="chain" id="PRO_5045919093" evidence="6">
    <location>
        <begin position="22"/>
        <end position="530"/>
    </location>
</feature>
<organism evidence="9 10">
    <name type="scientific">Agaribacillus aureus</name>
    <dbReference type="NCBI Taxonomy" id="3051825"/>
    <lineage>
        <taxon>Bacteria</taxon>
        <taxon>Pseudomonadati</taxon>
        <taxon>Bacteroidota</taxon>
        <taxon>Cytophagia</taxon>
        <taxon>Cytophagales</taxon>
        <taxon>Splendidivirgaceae</taxon>
        <taxon>Agaribacillus</taxon>
    </lineage>
</organism>
<feature type="signal peptide" evidence="6">
    <location>
        <begin position="1"/>
        <end position="21"/>
    </location>
</feature>
<keyword evidence="5" id="KW-0998">Cell outer membrane</keyword>
<name>A0ABT8KY84_9BACT</name>
<dbReference type="Gene3D" id="1.25.40.390">
    <property type="match status" value="1"/>
</dbReference>
<keyword evidence="10" id="KW-1185">Reference proteome</keyword>
<evidence type="ECO:0000256" key="5">
    <source>
        <dbReference type="ARBA" id="ARBA00023237"/>
    </source>
</evidence>
<evidence type="ECO:0000313" key="10">
    <source>
        <dbReference type="Proteomes" id="UP001172083"/>
    </source>
</evidence>
<evidence type="ECO:0000259" key="7">
    <source>
        <dbReference type="Pfam" id="PF07980"/>
    </source>
</evidence>
<dbReference type="InterPro" id="IPR012944">
    <property type="entry name" value="SusD_RagB_dom"/>
</dbReference>
<comment type="similarity">
    <text evidence="2">Belongs to the SusD family.</text>
</comment>
<evidence type="ECO:0000313" key="9">
    <source>
        <dbReference type="EMBL" id="MDN5210444.1"/>
    </source>
</evidence>
<dbReference type="PROSITE" id="PS51257">
    <property type="entry name" value="PROKAR_LIPOPROTEIN"/>
    <property type="match status" value="1"/>
</dbReference>
<dbReference type="SUPFAM" id="SSF48452">
    <property type="entry name" value="TPR-like"/>
    <property type="match status" value="1"/>
</dbReference>
<dbReference type="InterPro" id="IPR033985">
    <property type="entry name" value="SusD-like_N"/>
</dbReference>
<feature type="domain" description="RagB/SusD" evidence="7">
    <location>
        <begin position="259"/>
        <end position="528"/>
    </location>
</feature>
<comment type="caution">
    <text evidence="9">The sequence shown here is derived from an EMBL/GenBank/DDBJ whole genome shotgun (WGS) entry which is preliminary data.</text>
</comment>
<protein>
    <submittedName>
        <fullName evidence="9">RagB/SusD family nutrient uptake outer membrane protein</fullName>
    </submittedName>
</protein>
<keyword evidence="3 6" id="KW-0732">Signal</keyword>
<reference evidence="9" key="1">
    <citation type="submission" date="2023-06" db="EMBL/GenBank/DDBJ databases">
        <title>Genomic of Agaribacillus aureum.</title>
        <authorList>
            <person name="Wang G."/>
        </authorList>
    </citation>
    <scope>NUCLEOTIDE SEQUENCE</scope>
    <source>
        <strain evidence="9">BMA12</strain>
    </source>
</reference>
<dbReference type="Proteomes" id="UP001172083">
    <property type="component" value="Unassembled WGS sequence"/>
</dbReference>
<sequence length="530" mass="60443">MKTKTIYKTLMAAIFIFSVSACESFLEEENLSGTDSNNYFVDEDSFERVIASIYLELRDAYKTYPTDFLGTDLFIASGFPLNKYNDLSVREDQIKKAWEAYYKVIQNCNTVITRSPDIDISNEIRNSGVAEAKTIRALMYFKLIQQFGDVPLVLEEVNSDKVDYVRESEQLIYQQIISDLEESIETLPVSTDQFGRVTKGMARHLLSKIYLTRGYLSYGNPSDFTRAAELADLIIKSNQYRLLDRYEEVFKSDNQMNDEIIFSIQYTNQVAANGKGNNKHQIAKYSLDGMDGYARISSVYSRPAGFTNATPYLYSLFDEFDAEDTRNEVSFHYTLYAIVDGTNVSTGDTITHYPRVPWTDDQKAAVPYPVINPDEYNDNAYPFFKKFDDFTPYGDNDGTRDTYVFRLAGTYLLGAEAHFKANNTAKALEYINVIRRRAAISETDKSAMEISVDKLSIDFILEESARELAGETERWNDLKRTGKLIERALAFNEDVKYHSTIEAFHLIRPIPQSEIDLSGGSLVQNPGYGF</sequence>
<evidence type="ECO:0000256" key="1">
    <source>
        <dbReference type="ARBA" id="ARBA00004442"/>
    </source>
</evidence>
<dbReference type="Pfam" id="PF14322">
    <property type="entry name" value="SusD-like_3"/>
    <property type="match status" value="1"/>
</dbReference>
<accession>A0ABT8KY84</accession>
<evidence type="ECO:0000256" key="4">
    <source>
        <dbReference type="ARBA" id="ARBA00023136"/>
    </source>
</evidence>
<gene>
    <name evidence="9" type="ORF">QQ020_00245</name>
</gene>
<evidence type="ECO:0000256" key="2">
    <source>
        <dbReference type="ARBA" id="ARBA00006275"/>
    </source>
</evidence>
<feature type="domain" description="SusD-like N-terminal" evidence="8">
    <location>
        <begin position="63"/>
        <end position="211"/>
    </location>
</feature>
<dbReference type="Pfam" id="PF07980">
    <property type="entry name" value="SusD_RagB"/>
    <property type="match status" value="1"/>
</dbReference>
<keyword evidence="4" id="KW-0472">Membrane</keyword>
<evidence type="ECO:0000256" key="6">
    <source>
        <dbReference type="SAM" id="SignalP"/>
    </source>
</evidence>
<comment type="subcellular location">
    <subcellularLocation>
        <location evidence="1">Cell outer membrane</location>
    </subcellularLocation>
</comment>
<evidence type="ECO:0000256" key="3">
    <source>
        <dbReference type="ARBA" id="ARBA00022729"/>
    </source>
</evidence>
<dbReference type="EMBL" id="JAUJEB010000001">
    <property type="protein sequence ID" value="MDN5210444.1"/>
    <property type="molecule type" value="Genomic_DNA"/>
</dbReference>
<proteinExistence type="inferred from homology"/>
<dbReference type="RefSeq" id="WP_346755788.1">
    <property type="nucleotide sequence ID" value="NZ_JAUJEB010000001.1"/>
</dbReference>